<reference evidence="1 2" key="1">
    <citation type="submission" date="2023-07" db="EMBL/GenBank/DDBJ databases">
        <title>Sequencing the genomes of 1000 actinobacteria strains.</title>
        <authorList>
            <person name="Klenk H.-P."/>
        </authorList>
    </citation>
    <scope>NUCLEOTIDE SEQUENCE [LARGE SCALE GENOMIC DNA]</scope>
    <source>
        <strain evidence="1 2">DSM 41600</strain>
    </source>
</reference>
<dbReference type="InterPro" id="IPR036736">
    <property type="entry name" value="ACP-like_sf"/>
</dbReference>
<evidence type="ECO:0000313" key="1">
    <source>
        <dbReference type="EMBL" id="MDP9612959.1"/>
    </source>
</evidence>
<gene>
    <name evidence="1" type="ORF">JOF35_005236</name>
</gene>
<dbReference type="EMBL" id="JAURUE010000001">
    <property type="protein sequence ID" value="MDP9612959.1"/>
    <property type="molecule type" value="Genomic_DNA"/>
</dbReference>
<sequence length="32" mass="3415">MLAALREAGFDLSFQELFAHPTVAEAAALARP</sequence>
<protein>
    <submittedName>
        <fullName evidence="1">Aryl carrier-like protein</fullName>
    </submittedName>
</protein>
<comment type="caution">
    <text evidence="1">The sequence shown here is derived from an EMBL/GenBank/DDBJ whole genome shotgun (WGS) entry which is preliminary data.</text>
</comment>
<dbReference type="Gene3D" id="1.10.1200.10">
    <property type="entry name" value="ACP-like"/>
    <property type="match status" value="1"/>
</dbReference>
<accession>A0ABT9KWY9</accession>
<organism evidence="1 2">
    <name type="scientific">Streptomyces demainii</name>
    <dbReference type="NCBI Taxonomy" id="588122"/>
    <lineage>
        <taxon>Bacteria</taxon>
        <taxon>Bacillati</taxon>
        <taxon>Actinomycetota</taxon>
        <taxon>Actinomycetes</taxon>
        <taxon>Kitasatosporales</taxon>
        <taxon>Streptomycetaceae</taxon>
        <taxon>Streptomyces</taxon>
    </lineage>
</organism>
<name>A0ABT9KWY9_9ACTN</name>
<keyword evidence="2" id="KW-1185">Reference proteome</keyword>
<dbReference type="Proteomes" id="UP001234880">
    <property type="component" value="Unassembled WGS sequence"/>
</dbReference>
<evidence type="ECO:0000313" key="2">
    <source>
        <dbReference type="Proteomes" id="UP001234880"/>
    </source>
</evidence>
<proteinExistence type="predicted"/>